<organism evidence="9 10">
    <name type="scientific">Candidatus Borkfalkia avicola</name>
    <dbReference type="NCBI Taxonomy" id="2838503"/>
    <lineage>
        <taxon>Bacteria</taxon>
        <taxon>Bacillati</taxon>
        <taxon>Bacillota</taxon>
        <taxon>Clostridia</taxon>
        <taxon>Christensenellales</taxon>
        <taxon>Christensenellaceae</taxon>
        <taxon>Candidatus Borkfalkia</taxon>
    </lineage>
</organism>
<name>A0A9D2D5M4_9FIRM</name>
<protein>
    <recommendedName>
        <fullName evidence="8">Peptidase M50 domain-containing protein</fullName>
    </recommendedName>
</protein>
<keyword evidence="4 7" id="KW-0812">Transmembrane</keyword>
<evidence type="ECO:0000256" key="5">
    <source>
        <dbReference type="ARBA" id="ARBA00022989"/>
    </source>
</evidence>
<evidence type="ECO:0000259" key="8">
    <source>
        <dbReference type="Pfam" id="PF02163"/>
    </source>
</evidence>
<comment type="similarity">
    <text evidence="3">Belongs to the peptidase M50B family.</text>
</comment>
<feature type="transmembrane region" description="Helical" evidence="7">
    <location>
        <begin position="150"/>
        <end position="172"/>
    </location>
</feature>
<keyword evidence="5 7" id="KW-1133">Transmembrane helix</keyword>
<feature type="transmembrane region" description="Helical" evidence="7">
    <location>
        <begin position="38"/>
        <end position="58"/>
    </location>
</feature>
<proteinExistence type="inferred from homology"/>
<dbReference type="Pfam" id="PF02163">
    <property type="entry name" value="Peptidase_M50"/>
    <property type="match status" value="1"/>
</dbReference>
<dbReference type="AlphaFoldDB" id="A0A9D2D5M4"/>
<reference evidence="9" key="2">
    <citation type="submission" date="2021-04" db="EMBL/GenBank/DDBJ databases">
        <authorList>
            <person name="Gilroy R."/>
        </authorList>
    </citation>
    <scope>NUCLEOTIDE SEQUENCE</scope>
    <source>
        <strain evidence="9">CHK192-19661</strain>
    </source>
</reference>
<evidence type="ECO:0000313" key="10">
    <source>
        <dbReference type="Proteomes" id="UP000824025"/>
    </source>
</evidence>
<evidence type="ECO:0000313" key="9">
    <source>
        <dbReference type="EMBL" id="HIZ08974.1"/>
    </source>
</evidence>
<evidence type="ECO:0000256" key="3">
    <source>
        <dbReference type="ARBA" id="ARBA00007931"/>
    </source>
</evidence>
<evidence type="ECO:0000256" key="7">
    <source>
        <dbReference type="SAM" id="Phobius"/>
    </source>
</evidence>
<comment type="subcellular location">
    <subcellularLocation>
        <location evidence="2">Membrane</location>
        <topology evidence="2">Multi-pass membrane protein</topology>
    </subcellularLocation>
</comment>
<dbReference type="InterPro" id="IPR008915">
    <property type="entry name" value="Peptidase_M50"/>
</dbReference>
<dbReference type="GO" id="GO:0016020">
    <property type="term" value="C:membrane"/>
    <property type="evidence" value="ECO:0007669"/>
    <property type="project" value="UniProtKB-SubCell"/>
</dbReference>
<dbReference type="EMBL" id="DXCF01000003">
    <property type="protein sequence ID" value="HIZ08974.1"/>
    <property type="molecule type" value="Genomic_DNA"/>
</dbReference>
<feature type="transmembrane region" description="Helical" evidence="7">
    <location>
        <begin position="12"/>
        <end position="32"/>
    </location>
</feature>
<comment type="cofactor">
    <cofactor evidence="1">
        <name>Zn(2+)</name>
        <dbReference type="ChEBI" id="CHEBI:29105"/>
    </cofactor>
</comment>
<keyword evidence="6 7" id="KW-0472">Membrane</keyword>
<evidence type="ECO:0000256" key="2">
    <source>
        <dbReference type="ARBA" id="ARBA00004141"/>
    </source>
</evidence>
<evidence type="ECO:0000256" key="6">
    <source>
        <dbReference type="ARBA" id="ARBA00023136"/>
    </source>
</evidence>
<dbReference type="GO" id="GO:0006508">
    <property type="term" value="P:proteolysis"/>
    <property type="evidence" value="ECO:0007669"/>
    <property type="project" value="InterPro"/>
</dbReference>
<evidence type="ECO:0000256" key="1">
    <source>
        <dbReference type="ARBA" id="ARBA00001947"/>
    </source>
</evidence>
<feature type="transmembrane region" description="Helical" evidence="7">
    <location>
        <begin position="120"/>
        <end position="144"/>
    </location>
</feature>
<dbReference type="Proteomes" id="UP000824025">
    <property type="component" value="Unassembled WGS sequence"/>
</dbReference>
<sequence>MRALQKALRIADYLLTFALAGVVVLLAYRKYWESYDSFLLILSLVLGGVVSSAACCAFHELGHVLFGKICGFRFNSMRVGFVRIYRRDGKLRIAFGRLPDSLAGATEMLPADTDSLYGRFLAVVAGGPVFSLLFLAGCTVALALHESLPFAAFVFACTAVPCAFHIFFYNVLPFNDDNMDTDGGMLRGLIKKEPSYMTAVNILTIEGYLFQGRTPGEIDGDLYFGLPQLPEDDMNFILLTSYRFSYYLDRGDFASAAKAGDRLESVLCYVPAVYKGEIGEEILFNKCAVQRDAEGAKRFYPSVAQFLKGENTLPSHRVAAAYELYVNGDFKAALQEVSAAQQCAENCPVPGEEKYERRLLARIRADMDAARSAGHTE</sequence>
<evidence type="ECO:0000256" key="4">
    <source>
        <dbReference type="ARBA" id="ARBA00022692"/>
    </source>
</evidence>
<gene>
    <name evidence="9" type="ORF">H9726_00665</name>
</gene>
<accession>A0A9D2D5M4</accession>
<reference evidence="9" key="1">
    <citation type="journal article" date="2021" name="PeerJ">
        <title>Extensive microbial diversity within the chicken gut microbiome revealed by metagenomics and culture.</title>
        <authorList>
            <person name="Gilroy R."/>
            <person name="Ravi A."/>
            <person name="Getino M."/>
            <person name="Pursley I."/>
            <person name="Horton D.L."/>
            <person name="Alikhan N.F."/>
            <person name="Baker D."/>
            <person name="Gharbi K."/>
            <person name="Hall N."/>
            <person name="Watson M."/>
            <person name="Adriaenssens E.M."/>
            <person name="Foster-Nyarko E."/>
            <person name="Jarju S."/>
            <person name="Secka A."/>
            <person name="Antonio M."/>
            <person name="Oren A."/>
            <person name="Chaudhuri R.R."/>
            <person name="La Ragione R."/>
            <person name="Hildebrand F."/>
            <person name="Pallen M.J."/>
        </authorList>
    </citation>
    <scope>NUCLEOTIDE SEQUENCE</scope>
    <source>
        <strain evidence="9">CHK192-19661</strain>
    </source>
</reference>
<comment type="caution">
    <text evidence="9">The sequence shown here is derived from an EMBL/GenBank/DDBJ whole genome shotgun (WGS) entry which is preliminary data.</text>
</comment>
<feature type="domain" description="Peptidase M50" evidence="8">
    <location>
        <begin position="54"/>
        <end position="167"/>
    </location>
</feature>